<evidence type="ECO:0000313" key="1">
    <source>
        <dbReference type="EMBL" id="GBP75146.1"/>
    </source>
</evidence>
<evidence type="ECO:0000313" key="2">
    <source>
        <dbReference type="Proteomes" id="UP000299102"/>
    </source>
</evidence>
<accession>A0A4C1YG60</accession>
<name>A0A4C1YG60_EUMVA</name>
<keyword evidence="2" id="KW-1185">Reference proteome</keyword>
<protein>
    <submittedName>
        <fullName evidence="1">Uncharacterized protein</fullName>
    </submittedName>
</protein>
<comment type="caution">
    <text evidence="1">The sequence shown here is derived from an EMBL/GenBank/DDBJ whole genome shotgun (WGS) entry which is preliminary data.</text>
</comment>
<proteinExistence type="predicted"/>
<reference evidence="1 2" key="1">
    <citation type="journal article" date="2019" name="Commun. Biol.">
        <title>The bagworm genome reveals a unique fibroin gene that provides high tensile strength.</title>
        <authorList>
            <person name="Kono N."/>
            <person name="Nakamura H."/>
            <person name="Ohtoshi R."/>
            <person name="Tomita M."/>
            <person name="Numata K."/>
            <person name="Arakawa K."/>
        </authorList>
    </citation>
    <scope>NUCLEOTIDE SEQUENCE [LARGE SCALE GENOMIC DNA]</scope>
</reference>
<gene>
    <name evidence="1" type="ORF">EVAR_42389_1</name>
</gene>
<organism evidence="1 2">
    <name type="scientific">Eumeta variegata</name>
    <name type="common">Bagworm moth</name>
    <name type="synonym">Eumeta japonica</name>
    <dbReference type="NCBI Taxonomy" id="151549"/>
    <lineage>
        <taxon>Eukaryota</taxon>
        <taxon>Metazoa</taxon>
        <taxon>Ecdysozoa</taxon>
        <taxon>Arthropoda</taxon>
        <taxon>Hexapoda</taxon>
        <taxon>Insecta</taxon>
        <taxon>Pterygota</taxon>
        <taxon>Neoptera</taxon>
        <taxon>Endopterygota</taxon>
        <taxon>Lepidoptera</taxon>
        <taxon>Glossata</taxon>
        <taxon>Ditrysia</taxon>
        <taxon>Tineoidea</taxon>
        <taxon>Psychidae</taxon>
        <taxon>Oiketicinae</taxon>
        <taxon>Eumeta</taxon>
    </lineage>
</organism>
<dbReference type="EMBL" id="BGZK01001237">
    <property type="protein sequence ID" value="GBP75146.1"/>
    <property type="molecule type" value="Genomic_DNA"/>
</dbReference>
<sequence length="112" mass="13346">MEWDRVDGRERRTVGNWNSHSPDEMQQRKLLFHVRILWSGVFRSAELGHFCAAAKLATLWLYHNYEEYTIIMQHRHIIKFSHSMLPLPLLSLHHEWVALTRRVRASHFGSSL</sequence>
<dbReference type="AlphaFoldDB" id="A0A4C1YG60"/>
<dbReference type="Proteomes" id="UP000299102">
    <property type="component" value="Unassembled WGS sequence"/>
</dbReference>